<feature type="region of interest" description="Disordered" evidence="3">
    <location>
        <begin position="380"/>
        <end position="429"/>
    </location>
</feature>
<comment type="caution">
    <text evidence="5">The sequence shown here is derived from an EMBL/GenBank/DDBJ whole genome shotgun (WGS) entry which is preliminary data.</text>
</comment>
<protein>
    <recommendedName>
        <fullName evidence="7">NAD(P)-binding protein</fullName>
    </recommendedName>
</protein>
<feature type="transmembrane region" description="Helical" evidence="4">
    <location>
        <begin position="294"/>
        <end position="316"/>
    </location>
</feature>
<dbReference type="PRINTS" id="PR00081">
    <property type="entry name" value="GDHRDH"/>
</dbReference>
<dbReference type="SUPFAM" id="SSF51735">
    <property type="entry name" value="NAD(P)-binding Rossmann-fold domains"/>
    <property type="match status" value="1"/>
</dbReference>
<evidence type="ECO:0000313" key="6">
    <source>
        <dbReference type="Proteomes" id="UP000193144"/>
    </source>
</evidence>
<dbReference type="AlphaFoldDB" id="A0A1Y1Z886"/>
<evidence type="ECO:0000256" key="4">
    <source>
        <dbReference type="SAM" id="Phobius"/>
    </source>
</evidence>
<dbReference type="Gene3D" id="3.40.50.720">
    <property type="entry name" value="NAD(P)-binding Rossmann-like Domain"/>
    <property type="match status" value="1"/>
</dbReference>
<name>A0A1Y1Z886_9PLEO</name>
<feature type="region of interest" description="Disordered" evidence="3">
    <location>
        <begin position="208"/>
        <end position="233"/>
    </location>
</feature>
<keyword evidence="4" id="KW-1133">Transmembrane helix</keyword>
<dbReference type="Pfam" id="PF00106">
    <property type="entry name" value="adh_short"/>
    <property type="match status" value="1"/>
</dbReference>
<evidence type="ECO:0000313" key="5">
    <source>
        <dbReference type="EMBL" id="ORY06489.1"/>
    </source>
</evidence>
<feature type="transmembrane region" description="Helical" evidence="4">
    <location>
        <begin position="20"/>
        <end position="40"/>
    </location>
</feature>
<dbReference type="OrthoDB" id="191979at2759"/>
<organism evidence="5 6">
    <name type="scientific">Clohesyomyces aquaticus</name>
    <dbReference type="NCBI Taxonomy" id="1231657"/>
    <lineage>
        <taxon>Eukaryota</taxon>
        <taxon>Fungi</taxon>
        <taxon>Dikarya</taxon>
        <taxon>Ascomycota</taxon>
        <taxon>Pezizomycotina</taxon>
        <taxon>Dothideomycetes</taxon>
        <taxon>Pleosporomycetidae</taxon>
        <taxon>Pleosporales</taxon>
        <taxon>Lindgomycetaceae</taxon>
        <taxon>Clohesyomyces</taxon>
    </lineage>
</organism>
<sequence>MPLHILAQGVFEGISTLPGGWTLLKTIIALAVLLVLKRFFNGAWNTSERNMHSKVVMITGGTSGIGAEVARNLAQRGAQLILLTNHPLSDPFLVDYIFDLRSSTNNELITAEHVDLASLHSIRLFATKWIDNAPPRRLDMIVLCANEMTPPGGKIRVTEDGVERIWGVNYLANFHLLSILSPGLRAQPPDRDVRVVIATCGSYIVGKLPESSGPTSEKNGKGKKNTGRDIKAAPMPETFNPSAAYADSKLALMTFAHAFQKHLTSYIRPDKSPNNARVILCDPGLTRTPGMRRYLSRGSILGLLVYLFMWPFWWLVLKSPDSGAQTILFAAMEAEFGRGEGGVFLKEVQVRELARKEEIGDEGCQKSLWEESERVVQGLEKEGAGRRAREKKEREARDKKVEKEKEREAAKEKDKPQSTADGARQRKGK</sequence>
<comment type="similarity">
    <text evidence="1">Belongs to the short-chain dehydrogenases/reductases (SDR) family.</text>
</comment>
<gene>
    <name evidence="5" type="ORF">BCR34DRAFT_490154</name>
</gene>
<keyword evidence="4" id="KW-0812">Transmembrane</keyword>
<keyword evidence="6" id="KW-1185">Reference proteome</keyword>
<dbReference type="EMBL" id="MCFA01000116">
    <property type="protein sequence ID" value="ORY06489.1"/>
    <property type="molecule type" value="Genomic_DNA"/>
</dbReference>
<dbReference type="InterPro" id="IPR002347">
    <property type="entry name" value="SDR_fam"/>
</dbReference>
<dbReference type="STRING" id="1231657.A0A1Y1Z886"/>
<proteinExistence type="inferred from homology"/>
<dbReference type="InterPro" id="IPR036291">
    <property type="entry name" value="NAD(P)-bd_dom_sf"/>
</dbReference>
<evidence type="ECO:0008006" key="7">
    <source>
        <dbReference type="Google" id="ProtNLM"/>
    </source>
</evidence>
<keyword evidence="4" id="KW-0472">Membrane</keyword>
<evidence type="ECO:0000256" key="3">
    <source>
        <dbReference type="SAM" id="MobiDB-lite"/>
    </source>
</evidence>
<evidence type="ECO:0000256" key="1">
    <source>
        <dbReference type="ARBA" id="ARBA00006484"/>
    </source>
</evidence>
<evidence type="ECO:0000256" key="2">
    <source>
        <dbReference type="ARBA" id="ARBA00023002"/>
    </source>
</evidence>
<reference evidence="5 6" key="1">
    <citation type="submission" date="2016-07" db="EMBL/GenBank/DDBJ databases">
        <title>Pervasive Adenine N6-methylation of Active Genes in Fungi.</title>
        <authorList>
            <consortium name="DOE Joint Genome Institute"/>
            <person name="Mondo S.J."/>
            <person name="Dannebaum R.O."/>
            <person name="Kuo R.C."/>
            <person name="Labutti K."/>
            <person name="Haridas S."/>
            <person name="Kuo A."/>
            <person name="Salamov A."/>
            <person name="Ahrendt S.R."/>
            <person name="Lipzen A."/>
            <person name="Sullivan W."/>
            <person name="Andreopoulos W.B."/>
            <person name="Clum A."/>
            <person name="Lindquist E."/>
            <person name="Daum C."/>
            <person name="Ramamoorthy G.K."/>
            <person name="Gryganskyi A."/>
            <person name="Culley D."/>
            <person name="Magnuson J.K."/>
            <person name="James T.Y."/>
            <person name="O'Malley M.A."/>
            <person name="Stajich J.E."/>
            <person name="Spatafora J.W."/>
            <person name="Visel A."/>
            <person name="Grigoriev I.V."/>
        </authorList>
    </citation>
    <scope>NUCLEOTIDE SEQUENCE [LARGE SCALE GENOMIC DNA]</scope>
    <source>
        <strain evidence="5 6">CBS 115471</strain>
    </source>
</reference>
<dbReference type="PANTHER" id="PTHR24320:SF285">
    <property type="entry name" value="RETINOL DEHYDROGENASE 14"/>
    <property type="match status" value="1"/>
</dbReference>
<dbReference type="GO" id="GO:0016491">
    <property type="term" value="F:oxidoreductase activity"/>
    <property type="evidence" value="ECO:0007669"/>
    <property type="project" value="UniProtKB-KW"/>
</dbReference>
<keyword evidence="2" id="KW-0560">Oxidoreductase</keyword>
<feature type="compositionally biased region" description="Basic and acidic residues" evidence="3">
    <location>
        <begin position="380"/>
        <end position="416"/>
    </location>
</feature>
<dbReference type="Proteomes" id="UP000193144">
    <property type="component" value="Unassembled WGS sequence"/>
</dbReference>
<dbReference type="PANTHER" id="PTHR24320">
    <property type="entry name" value="RETINOL DEHYDROGENASE"/>
    <property type="match status" value="1"/>
</dbReference>
<accession>A0A1Y1Z886</accession>